<organism evidence="1 2">
    <name type="scientific">Giardia muris</name>
    <dbReference type="NCBI Taxonomy" id="5742"/>
    <lineage>
        <taxon>Eukaryota</taxon>
        <taxon>Metamonada</taxon>
        <taxon>Diplomonadida</taxon>
        <taxon>Hexamitidae</taxon>
        <taxon>Giardiinae</taxon>
        <taxon>Giardia</taxon>
    </lineage>
</organism>
<dbReference type="OrthoDB" id="5632at2759"/>
<proteinExistence type="predicted"/>
<dbReference type="Gene3D" id="3.90.190.10">
    <property type="entry name" value="Protein tyrosine phosphatase superfamily"/>
    <property type="match status" value="1"/>
</dbReference>
<evidence type="ECO:0000313" key="1">
    <source>
        <dbReference type="EMBL" id="TNJ27774.1"/>
    </source>
</evidence>
<gene>
    <name evidence="1" type="ORF">GMRT_10124</name>
</gene>
<reference evidence="1 2" key="1">
    <citation type="submission" date="2019-05" db="EMBL/GenBank/DDBJ databases">
        <title>The compact genome of Giardia muris reveals important steps in the evolution of intestinal protozoan parasites.</title>
        <authorList>
            <person name="Xu F."/>
            <person name="Jimenez-Gonzalez A."/>
            <person name="Einarsson E."/>
            <person name="Astvaldsson A."/>
            <person name="Peirasmaki D."/>
            <person name="Eckmann L."/>
            <person name="Andersson J.O."/>
            <person name="Svard S.G."/>
            <person name="Jerlstrom-Hultqvist J."/>
        </authorList>
    </citation>
    <scope>NUCLEOTIDE SEQUENCE [LARGE SCALE GENOMIC DNA]</scope>
    <source>
        <strain evidence="1 2">Roberts-Thomson</strain>
    </source>
</reference>
<dbReference type="Proteomes" id="UP000315496">
    <property type="component" value="Chromosome 3"/>
</dbReference>
<dbReference type="AlphaFoldDB" id="A0A4Z1SPM3"/>
<accession>A0A4Z1SPM3</accession>
<evidence type="ECO:0000313" key="2">
    <source>
        <dbReference type="Proteomes" id="UP000315496"/>
    </source>
</evidence>
<dbReference type="EMBL" id="VDLU01000003">
    <property type="protein sequence ID" value="TNJ27774.1"/>
    <property type="molecule type" value="Genomic_DNA"/>
</dbReference>
<dbReference type="InterPro" id="IPR029021">
    <property type="entry name" value="Prot-tyrosine_phosphatase-like"/>
</dbReference>
<keyword evidence="2" id="KW-1185">Reference proteome</keyword>
<sequence length="167" mass="18479">MESGFVERVPEHTSVISYKNVSFHVIDTPGEASLPSYFQYFDQFEIHTLVLVTPPAYDVHLLENHGVTTLDLSFNVDDGPGQSQIDGWFSVVNQAKGQKKPVSICIQGIYGGTRAPLMVALGLYALGLSIDKALLLISENIKAVVFQPHQLDFLYWYCAPRAFCAAL</sequence>
<dbReference type="VEuPathDB" id="GiardiaDB:GMRT_10124"/>
<dbReference type="SUPFAM" id="SSF52799">
    <property type="entry name" value="(Phosphotyrosine protein) phosphatases II"/>
    <property type="match status" value="1"/>
</dbReference>
<comment type="caution">
    <text evidence="1">The sequence shown here is derived from an EMBL/GenBank/DDBJ whole genome shotgun (WGS) entry which is preliminary data.</text>
</comment>
<name>A0A4Z1SPM3_GIAMU</name>
<protein>
    <submittedName>
        <fullName evidence="1">Tyrosine phosphatase IVA1</fullName>
    </submittedName>
</protein>